<dbReference type="Proteomes" id="UP001341840">
    <property type="component" value="Unassembled WGS sequence"/>
</dbReference>
<evidence type="ECO:0000256" key="1">
    <source>
        <dbReference type="SAM" id="Phobius"/>
    </source>
</evidence>
<comment type="caution">
    <text evidence="2">The sequence shown here is derived from an EMBL/GenBank/DDBJ whole genome shotgun (WGS) entry which is preliminary data.</text>
</comment>
<evidence type="ECO:0000313" key="2">
    <source>
        <dbReference type="EMBL" id="MED6177446.1"/>
    </source>
</evidence>
<proteinExistence type="predicted"/>
<accession>A0ABU6VY70</accession>
<dbReference type="EMBL" id="JASCZI010153523">
    <property type="protein sequence ID" value="MED6177446.1"/>
    <property type="molecule type" value="Genomic_DNA"/>
</dbReference>
<keyword evidence="1" id="KW-1133">Transmembrane helix</keyword>
<organism evidence="2 3">
    <name type="scientific">Stylosanthes scabra</name>
    <dbReference type="NCBI Taxonomy" id="79078"/>
    <lineage>
        <taxon>Eukaryota</taxon>
        <taxon>Viridiplantae</taxon>
        <taxon>Streptophyta</taxon>
        <taxon>Embryophyta</taxon>
        <taxon>Tracheophyta</taxon>
        <taxon>Spermatophyta</taxon>
        <taxon>Magnoliopsida</taxon>
        <taxon>eudicotyledons</taxon>
        <taxon>Gunneridae</taxon>
        <taxon>Pentapetalae</taxon>
        <taxon>rosids</taxon>
        <taxon>fabids</taxon>
        <taxon>Fabales</taxon>
        <taxon>Fabaceae</taxon>
        <taxon>Papilionoideae</taxon>
        <taxon>50 kb inversion clade</taxon>
        <taxon>dalbergioids sensu lato</taxon>
        <taxon>Dalbergieae</taxon>
        <taxon>Pterocarpus clade</taxon>
        <taxon>Stylosanthes</taxon>
    </lineage>
</organism>
<gene>
    <name evidence="2" type="ORF">PIB30_098214</name>
</gene>
<reference evidence="2 3" key="1">
    <citation type="journal article" date="2023" name="Plants (Basel)">
        <title>Bridging the Gap: Combining Genomics and Transcriptomics Approaches to Understand Stylosanthes scabra, an Orphan Legume from the Brazilian Caatinga.</title>
        <authorList>
            <person name="Ferreira-Neto J.R.C."/>
            <person name="da Silva M.D."/>
            <person name="Binneck E."/>
            <person name="de Melo N.F."/>
            <person name="da Silva R.H."/>
            <person name="de Melo A.L.T.M."/>
            <person name="Pandolfi V."/>
            <person name="Bustamante F.O."/>
            <person name="Brasileiro-Vidal A.C."/>
            <person name="Benko-Iseppon A.M."/>
        </authorList>
    </citation>
    <scope>NUCLEOTIDE SEQUENCE [LARGE SCALE GENOMIC DNA]</scope>
    <source>
        <tissue evidence="2">Leaves</tissue>
    </source>
</reference>
<keyword evidence="1" id="KW-0812">Transmembrane</keyword>
<evidence type="ECO:0000313" key="3">
    <source>
        <dbReference type="Proteomes" id="UP001341840"/>
    </source>
</evidence>
<keyword evidence="1" id="KW-0472">Membrane</keyword>
<name>A0ABU6VY70_9FABA</name>
<sequence>AWGSEVWLGSLLLKLRLPKPRLHLCCLGVASGCLGVALDAYTLSFRLLGHA</sequence>
<keyword evidence="3" id="KW-1185">Reference proteome</keyword>
<protein>
    <submittedName>
        <fullName evidence="2">Uncharacterized protein</fullName>
    </submittedName>
</protein>
<feature type="transmembrane region" description="Helical" evidence="1">
    <location>
        <begin position="20"/>
        <end position="41"/>
    </location>
</feature>
<feature type="non-terminal residue" evidence="2">
    <location>
        <position position="1"/>
    </location>
</feature>